<evidence type="ECO:0000256" key="1">
    <source>
        <dbReference type="ARBA" id="ARBA00006692"/>
    </source>
</evidence>
<reference evidence="8" key="1">
    <citation type="submission" date="2016-06" db="UniProtKB">
        <authorList>
            <consortium name="WormBaseParasite"/>
        </authorList>
    </citation>
    <scope>IDENTIFICATION</scope>
</reference>
<evidence type="ECO:0000256" key="2">
    <source>
        <dbReference type="ARBA" id="ARBA00022527"/>
    </source>
</evidence>
<keyword evidence="2" id="KW-0723">Serine/threonine-protein kinase</keyword>
<dbReference type="PANTHER" id="PTHR24349">
    <property type="entry name" value="SERINE/THREONINE-PROTEIN KINASE"/>
    <property type="match status" value="1"/>
</dbReference>
<proteinExistence type="inferred from homology"/>
<name>A0A183I0Y0_9BILA</name>
<feature type="domain" description="Protein kinase" evidence="7">
    <location>
        <begin position="2"/>
        <end position="235"/>
    </location>
</feature>
<dbReference type="Gene3D" id="1.10.510.10">
    <property type="entry name" value="Transferase(Phosphotransferase) domain 1"/>
    <property type="match status" value="1"/>
</dbReference>
<evidence type="ECO:0000256" key="6">
    <source>
        <dbReference type="ARBA" id="ARBA00022840"/>
    </source>
</evidence>
<dbReference type="GO" id="GO:0005524">
    <property type="term" value="F:ATP binding"/>
    <property type="evidence" value="ECO:0007669"/>
    <property type="project" value="UniProtKB-KW"/>
</dbReference>
<dbReference type="SUPFAM" id="SSF56112">
    <property type="entry name" value="Protein kinase-like (PK-like)"/>
    <property type="match status" value="1"/>
</dbReference>
<comment type="similarity">
    <text evidence="1">Belongs to the protein kinase superfamily. CAMK Ser/Thr protein kinase family.</text>
</comment>
<evidence type="ECO:0000256" key="5">
    <source>
        <dbReference type="ARBA" id="ARBA00022777"/>
    </source>
</evidence>
<evidence type="ECO:0000313" key="8">
    <source>
        <dbReference type="WBParaSite" id="OFLC_0001339301-mRNA-1"/>
    </source>
</evidence>
<accession>A0A183I0Y0</accession>
<keyword evidence="5" id="KW-0418">Kinase</keyword>
<sequence length="324" mass="35266">LCYHNFLICSGPLSTIYRAVHRITSKLYSVKSIDLQKYSATSGLTKIDVDNEIEICAVLKHPFLCELKDVIAGEKAVHMVFEFLDGDDICFEIVKRASAGFVYSEAVASKDNSAPLKLTGFGVSMKLPAPTATVRAGRVGVSYFMAPEVVNDAEYGTKADMWSAGVLLYILLCGRLPFVGARQEVYESITEGKYSHHGGTWQQISDSAKDLLIRLLTVNPNNRISAEGALNHEWLREHAVVSGDLLPGGDTCDADGCTRRGPEQQIPADLSGVEKILASLDQIAALADAPFTGEIMDPSRINSSLENADLKTLLMVSFQDVLSY</sequence>
<dbReference type="Gene3D" id="3.30.200.20">
    <property type="entry name" value="Phosphorylase Kinase, domain 1"/>
    <property type="match status" value="1"/>
</dbReference>
<dbReference type="AlphaFoldDB" id="A0A183I0Y0"/>
<dbReference type="InterPro" id="IPR000719">
    <property type="entry name" value="Prot_kinase_dom"/>
</dbReference>
<keyword evidence="3" id="KW-0808">Transferase</keyword>
<keyword evidence="6" id="KW-0067">ATP-binding</keyword>
<evidence type="ECO:0000259" key="7">
    <source>
        <dbReference type="PROSITE" id="PS50011"/>
    </source>
</evidence>
<dbReference type="Pfam" id="PF00069">
    <property type="entry name" value="Pkinase"/>
    <property type="match status" value="2"/>
</dbReference>
<dbReference type="InterPro" id="IPR050205">
    <property type="entry name" value="CDPK_Ser/Thr_kinases"/>
</dbReference>
<protein>
    <submittedName>
        <fullName evidence="8">Protein kinase domain-containing protein</fullName>
    </submittedName>
</protein>
<organism evidence="8">
    <name type="scientific">Onchocerca flexuosa</name>
    <dbReference type="NCBI Taxonomy" id="387005"/>
    <lineage>
        <taxon>Eukaryota</taxon>
        <taxon>Metazoa</taxon>
        <taxon>Ecdysozoa</taxon>
        <taxon>Nematoda</taxon>
        <taxon>Chromadorea</taxon>
        <taxon>Rhabditida</taxon>
        <taxon>Spirurina</taxon>
        <taxon>Spiruromorpha</taxon>
        <taxon>Filarioidea</taxon>
        <taxon>Onchocercidae</taxon>
        <taxon>Onchocerca</taxon>
    </lineage>
</organism>
<dbReference type="WBParaSite" id="OFLC_0001339301-mRNA-1">
    <property type="protein sequence ID" value="OFLC_0001339301-mRNA-1"/>
    <property type="gene ID" value="OFLC_0001339301"/>
</dbReference>
<evidence type="ECO:0000256" key="4">
    <source>
        <dbReference type="ARBA" id="ARBA00022741"/>
    </source>
</evidence>
<dbReference type="SMART" id="SM00220">
    <property type="entry name" value="S_TKc"/>
    <property type="match status" value="1"/>
</dbReference>
<evidence type="ECO:0000256" key="3">
    <source>
        <dbReference type="ARBA" id="ARBA00022679"/>
    </source>
</evidence>
<dbReference type="PROSITE" id="PS50011">
    <property type="entry name" value="PROTEIN_KINASE_DOM"/>
    <property type="match status" value="1"/>
</dbReference>
<keyword evidence="4" id="KW-0547">Nucleotide-binding</keyword>
<dbReference type="InterPro" id="IPR011009">
    <property type="entry name" value="Kinase-like_dom_sf"/>
</dbReference>
<dbReference type="GO" id="GO:0004674">
    <property type="term" value="F:protein serine/threonine kinase activity"/>
    <property type="evidence" value="ECO:0007669"/>
    <property type="project" value="UniProtKB-KW"/>
</dbReference>
<dbReference type="STRING" id="387005.A0A183I0Y0"/>